<dbReference type="PRINTS" id="PR00081">
    <property type="entry name" value="GDHRDH"/>
</dbReference>
<dbReference type="AlphaFoldDB" id="A0A4U5NHE9"/>
<dbReference type="OrthoDB" id="47007at2759"/>
<organism evidence="1 2">
    <name type="scientific">Steinernema carpocapsae</name>
    <name type="common">Entomopathogenic nematode</name>
    <dbReference type="NCBI Taxonomy" id="34508"/>
    <lineage>
        <taxon>Eukaryota</taxon>
        <taxon>Metazoa</taxon>
        <taxon>Ecdysozoa</taxon>
        <taxon>Nematoda</taxon>
        <taxon>Chromadorea</taxon>
        <taxon>Rhabditida</taxon>
        <taxon>Tylenchina</taxon>
        <taxon>Panagrolaimomorpha</taxon>
        <taxon>Strongyloidoidea</taxon>
        <taxon>Steinernematidae</taxon>
        <taxon>Steinernema</taxon>
    </lineage>
</organism>
<evidence type="ECO:0000313" key="2">
    <source>
        <dbReference type="Proteomes" id="UP000298663"/>
    </source>
</evidence>
<gene>
    <name evidence="1" type="ORF">L596_016037</name>
</gene>
<keyword evidence="2" id="KW-1185">Reference proteome</keyword>
<comment type="caution">
    <text evidence="1">The sequence shown here is derived from an EMBL/GenBank/DDBJ whole genome shotgun (WGS) entry which is preliminary data.</text>
</comment>
<dbReference type="Pfam" id="PF00106">
    <property type="entry name" value="adh_short"/>
    <property type="match status" value="1"/>
</dbReference>
<dbReference type="InterPro" id="IPR002347">
    <property type="entry name" value="SDR_fam"/>
</dbReference>
<dbReference type="SUPFAM" id="SSF51735">
    <property type="entry name" value="NAD(P)-binding Rossmann-fold domains"/>
    <property type="match status" value="1"/>
</dbReference>
<dbReference type="Gene3D" id="3.40.50.720">
    <property type="entry name" value="NAD(P)-binding Rossmann-like Domain"/>
    <property type="match status" value="1"/>
</dbReference>
<dbReference type="InterPro" id="IPR036291">
    <property type="entry name" value="NAD(P)-bd_dom_sf"/>
</dbReference>
<dbReference type="Proteomes" id="UP000298663">
    <property type="component" value="Unassembled WGS sequence"/>
</dbReference>
<reference evidence="1 2" key="1">
    <citation type="journal article" date="2015" name="Genome Biol.">
        <title>Comparative genomics of Steinernema reveals deeply conserved gene regulatory networks.</title>
        <authorList>
            <person name="Dillman A.R."/>
            <person name="Macchietto M."/>
            <person name="Porter C.F."/>
            <person name="Rogers A."/>
            <person name="Williams B."/>
            <person name="Antoshechkin I."/>
            <person name="Lee M.M."/>
            <person name="Goodwin Z."/>
            <person name="Lu X."/>
            <person name="Lewis E.E."/>
            <person name="Goodrich-Blair H."/>
            <person name="Stock S.P."/>
            <person name="Adams B.J."/>
            <person name="Sternberg P.W."/>
            <person name="Mortazavi A."/>
        </authorList>
    </citation>
    <scope>NUCLEOTIDE SEQUENCE [LARGE SCALE GENOMIC DNA]</scope>
    <source>
        <strain evidence="1 2">ALL</strain>
    </source>
</reference>
<dbReference type="PANTHER" id="PTHR43975">
    <property type="entry name" value="ZGC:101858"/>
    <property type="match status" value="1"/>
</dbReference>
<dbReference type="PANTHER" id="PTHR43975:SF2">
    <property type="entry name" value="EG:BACR7A4.14 PROTEIN-RELATED"/>
    <property type="match status" value="1"/>
</dbReference>
<dbReference type="STRING" id="34508.A0A4U5NHE9"/>
<evidence type="ECO:0000313" key="1">
    <source>
        <dbReference type="EMBL" id="TKR82294.1"/>
    </source>
</evidence>
<name>A0A4U5NHE9_STECR</name>
<accession>A0A4U5NHE9</accession>
<protein>
    <submittedName>
        <fullName evidence="1">Uncharacterized protein</fullName>
    </submittedName>
</protein>
<dbReference type="PRINTS" id="PR00080">
    <property type="entry name" value="SDRFAMILY"/>
</dbReference>
<proteinExistence type="predicted"/>
<sequence length="168" mass="18504">MKFDGKIVIVTGSSQGIGSASAVQFAFEGASVTIHGLTIDGFKEAISDIQEEQTLRNLVVKTVEKFGKIDVLVNNTGLSLKRDADQKAIEFYVLLNNINCKSMVRLIQLAEPHLEKTKGNVVITSSVSALLPRPKMLFYSMSKAAVDHYMHGRTHELAKKVIRINCVK</sequence>
<reference evidence="1 2" key="2">
    <citation type="journal article" date="2019" name="G3 (Bethesda)">
        <title>Hybrid Assembly of the Genome of the Entomopathogenic Nematode Steinernema carpocapsae Identifies the X-Chromosome.</title>
        <authorList>
            <person name="Serra L."/>
            <person name="Macchietto M."/>
            <person name="Macias-Munoz A."/>
            <person name="McGill C.J."/>
            <person name="Rodriguez I.M."/>
            <person name="Rodriguez B."/>
            <person name="Murad R."/>
            <person name="Mortazavi A."/>
        </authorList>
    </citation>
    <scope>NUCLEOTIDE SEQUENCE [LARGE SCALE GENOMIC DNA]</scope>
    <source>
        <strain evidence="1 2">ALL</strain>
    </source>
</reference>
<dbReference type="EMBL" id="AZBU02000004">
    <property type="protein sequence ID" value="TKR82294.1"/>
    <property type="molecule type" value="Genomic_DNA"/>
</dbReference>